<keyword evidence="2" id="KW-0313">Glucose metabolism</keyword>
<dbReference type="GO" id="GO:0005829">
    <property type="term" value="C:cytosol"/>
    <property type="evidence" value="ECO:0007669"/>
    <property type="project" value="TreeGrafter"/>
</dbReference>
<dbReference type="Proteomes" id="UP000074310">
    <property type="component" value="Unassembled WGS sequence"/>
</dbReference>
<proteinExistence type="inferred from homology"/>
<dbReference type="InterPro" id="IPR050282">
    <property type="entry name" value="Cycloisomerase_2"/>
</dbReference>
<dbReference type="EMBL" id="LDTB01000076">
    <property type="protein sequence ID" value="KTT69197.1"/>
    <property type="molecule type" value="Genomic_DNA"/>
</dbReference>
<comment type="similarity">
    <text evidence="1">Belongs to the cycloisomerase 2 family.</text>
</comment>
<evidence type="ECO:0000256" key="3">
    <source>
        <dbReference type="SAM" id="SignalP"/>
    </source>
</evidence>
<dbReference type="PROSITE" id="PS51318">
    <property type="entry name" value="TAT"/>
    <property type="match status" value="1"/>
</dbReference>
<dbReference type="PANTHER" id="PTHR30344">
    <property type="entry name" value="6-PHOSPHOGLUCONOLACTONASE-RELATED"/>
    <property type="match status" value="1"/>
</dbReference>
<keyword evidence="5" id="KW-1185">Reference proteome</keyword>
<keyword evidence="3" id="KW-0732">Signal</keyword>
<keyword evidence="2" id="KW-0119">Carbohydrate metabolism</keyword>
<dbReference type="GO" id="GO:0017057">
    <property type="term" value="F:6-phosphogluconolactonase activity"/>
    <property type="evidence" value="ECO:0007669"/>
    <property type="project" value="TreeGrafter"/>
</dbReference>
<evidence type="ECO:0000256" key="1">
    <source>
        <dbReference type="ARBA" id="ARBA00005564"/>
    </source>
</evidence>
<accession>A0A147HW89</accession>
<protein>
    <submittedName>
        <fullName evidence="4">6-phosphogluconolactonase</fullName>
    </submittedName>
</protein>
<evidence type="ECO:0000256" key="2">
    <source>
        <dbReference type="ARBA" id="ARBA00022526"/>
    </source>
</evidence>
<comment type="caution">
    <text evidence="4">The sequence shown here is derived from an EMBL/GenBank/DDBJ whole genome shotgun (WGS) entry which is preliminary data.</text>
</comment>
<name>A0A147HW89_9SPHN</name>
<dbReference type="AlphaFoldDB" id="A0A147HW89"/>
<dbReference type="RefSeq" id="WP_058756810.1">
    <property type="nucleotide sequence ID" value="NZ_LDTB01000076.1"/>
</dbReference>
<organism evidence="4 5">
    <name type="scientific">Sphingomonas endophytica</name>
    <dbReference type="NCBI Taxonomy" id="869719"/>
    <lineage>
        <taxon>Bacteria</taxon>
        <taxon>Pseudomonadati</taxon>
        <taxon>Pseudomonadota</taxon>
        <taxon>Alphaproteobacteria</taxon>
        <taxon>Sphingomonadales</taxon>
        <taxon>Sphingomonadaceae</taxon>
        <taxon>Sphingomonas</taxon>
    </lineage>
</organism>
<feature type="chain" id="PRO_5007547963" evidence="3">
    <location>
        <begin position="32"/>
        <end position="368"/>
    </location>
</feature>
<sequence>MHDRSPPLPRRRLVLGGLLAAGLSAGRAAHAAEGAGLFAGTYANEGGAGLVPLIDGGGHWRAGSADAAIRNVSFGVTRPGGRLRYLLDERAEGGLGVYDARFRRLAGLSTGGADPCHAALAPDGRALAVANYSSGSVALWSLDRGSGMPRGAAQIVAHTGRGPNVERQAGPHAHWVGFTNDGAILHSVDLGADAVFAHHRDARTGRIARTSIAYRAPAGSGPRHLARHPRLPVAYLVTELANTVTILDAGPDGEFVERAVLSTLPADFHGTSYGAHIALNPTVTRLYVSNRGHDSIAVYAVAPDGGLRLLQHAGCGGHWPRFFRLRGRDMLVANQRAGTITQLPLRTDGTLGPATVALRLPGVVFIGE</sequence>
<reference evidence="4 5" key="1">
    <citation type="journal article" date="2016" name="Front. Microbiol.">
        <title>Genomic Resource of Rice Seed Associated Bacteria.</title>
        <authorList>
            <person name="Midha S."/>
            <person name="Bansal K."/>
            <person name="Sharma S."/>
            <person name="Kumar N."/>
            <person name="Patil P.P."/>
            <person name="Chaudhry V."/>
            <person name="Patil P.B."/>
        </authorList>
    </citation>
    <scope>NUCLEOTIDE SEQUENCE [LARGE SCALE GENOMIC DNA]</scope>
    <source>
        <strain evidence="4 5">NS334</strain>
    </source>
</reference>
<dbReference type="Pfam" id="PF10282">
    <property type="entry name" value="Lactonase"/>
    <property type="match status" value="1"/>
</dbReference>
<dbReference type="InterPro" id="IPR015943">
    <property type="entry name" value="WD40/YVTN_repeat-like_dom_sf"/>
</dbReference>
<gene>
    <name evidence="4" type="ORF">NS334_15250</name>
</gene>
<dbReference type="Gene3D" id="2.130.10.10">
    <property type="entry name" value="YVTN repeat-like/Quinoprotein amine dehydrogenase"/>
    <property type="match status" value="1"/>
</dbReference>
<dbReference type="PANTHER" id="PTHR30344:SF1">
    <property type="entry name" value="6-PHOSPHOGLUCONOLACTONASE"/>
    <property type="match status" value="1"/>
</dbReference>
<dbReference type="GO" id="GO:0006006">
    <property type="term" value="P:glucose metabolic process"/>
    <property type="evidence" value="ECO:0007669"/>
    <property type="project" value="UniProtKB-KW"/>
</dbReference>
<dbReference type="OrthoDB" id="9790815at2"/>
<dbReference type="PATRIC" id="fig|869719.3.peg.3233"/>
<evidence type="ECO:0000313" key="4">
    <source>
        <dbReference type="EMBL" id="KTT69197.1"/>
    </source>
</evidence>
<dbReference type="InterPro" id="IPR019405">
    <property type="entry name" value="Lactonase_7-beta_prop"/>
</dbReference>
<dbReference type="SUPFAM" id="SSF51004">
    <property type="entry name" value="C-terminal (heme d1) domain of cytochrome cd1-nitrite reductase"/>
    <property type="match status" value="1"/>
</dbReference>
<dbReference type="InterPro" id="IPR006311">
    <property type="entry name" value="TAT_signal"/>
</dbReference>
<feature type="signal peptide" evidence="3">
    <location>
        <begin position="1"/>
        <end position="31"/>
    </location>
</feature>
<dbReference type="InterPro" id="IPR011048">
    <property type="entry name" value="Haem_d1_sf"/>
</dbReference>
<evidence type="ECO:0000313" key="5">
    <source>
        <dbReference type="Proteomes" id="UP000074310"/>
    </source>
</evidence>